<accession>A0A1I0CNN8</accession>
<dbReference type="Gene3D" id="2.160.20.80">
    <property type="entry name" value="E3 ubiquitin-protein ligase SopA"/>
    <property type="match status" value="2"/>
</dbReference>
<dbReference type="GeneID" id="78287600"/>
<name>A0A1I0CNN8_9FIRM</name>
<reference evidence="3" key="1">
    <citation type="submission" date="2016-10" db="EMBL/GenBank/DDBJ databases">
        <authorList>
            <person name="Varghese N."/>
            <person name="Submissions S."/>
        </authorList>
    </citation>
    <scope>NUCLEOTIDE SEQUENCE [LARGE SCALE GENOMIC DNA]</scope>
    <source>
        <strain evidence="3">DSM 1551</strain>
    </source>
</reference>
<dbReference type="RefSeq" id="WP_092352279.1">
    <property type="nucleotide sequence ID" value="NZ_FOIN01000003.1"/>
</dbReference>
<evidence type="ECO:0000256" key="1">
    <source>
        <dbReference type="SAM" id="Coils"/>
    </source>
</evidence>
<keyword evidence="3" id="KW-1185">Reference proteome</keyword>
<dbReference type="SUPFAM" id="SSF141571">
    <property type="entry name" value="Pentapeptide repeat-like"/>
    <property type="match status" value="2"/>
</dbReference>
<gene>
    <name evidence="2" type="ORF">SAMN04489758_103147</name>
</gene>
<protein>
    <recommendedName>
        <fullName evidence="4">Pentapeptide repeat-containing protein</fullName>
    </recommendedName>
</protein>
<evidence type="ECO:0000313" key="3">
    <source>
        <dbReference type="Proteomes" id="UP000198558"/>
    </source>
</evidence>
<evidence type="ECO:0000313" key="2">
    <source>
        <dbReference type="EMBL" id="SET21281.1"/>
    </source>
</evidence>
<feature type="coiled-coil region" evidence="1">
    <location>
        <begin position="351"/>
        <end position="451"/>
    </location>
</feature>
<keyword evidence="1" id="KW-0175">Coiled coil</keyword>
<proteinExistence type="predicted"/>
<dbReference type="Proteomes" id="UP000198558">
    <property type="component" value="Unassembled WGS sequence"/>
</dbReference>
<organism evidence="2 3">
    <name type="scientific">Thomasclavelia cocleata</name>
    <dbReference type="NCBI Taxonomy" id="69824"/>
    <lineage>
        <taxon>Bacteria</taxon>
        <taxon>Bacillati</taxon>
        <taxon>Bacillota</taxon>
        <taxon>Erysipelotrichia</taxon>
        <taxon>Erysipelotrichales</taxon>
        <taxon>Coprobacillaceae</taxon>
        <taxon>Thomasclavelia</taxon>
    </lineage>
</organism>
<sequence length="540" mass="62401">MVTNEEKENLINEVVKELGIKSSKTFPSRTNPIVLDDCNLLKGKIEENARINFDGLMLDNIRIVKDKEEIIAENCTFVDFQFREFICRKAVFINCRFVDFSIVGGAYPNITFIACQFERLSIRNASISSLVDLTGMNMIRCSFDDGCRIIGANLSSSRWLETDINDLEIIRDVNSPQKCIINDYVGDDFRTKSKVDEDVSETIKNVDINMLEKDFITSKVYENEEVDIRMFVNTDLFNCKFINCIFVSDDFEKAGLINYEMRLSIIKTQFYKCIFSCSLKGILFDSCKFESTKFEGHLTYCTFDTCEFVDSVVSESAVISHTNFIDGILNDFDLNADGEFQIAEEIKICQRVDTIKKIEEKEDEIEKLVEEKNEAYEECNNLKNKISDMTEKVEGFDKIQTELLQLKEEKTLLVNEQEMKEQEINDLNEMIKNIKASYEEQLDEIRNIQQAAYNDSEKSNSIIDESSILVQIIQLIKDRTEVLNEFISPEELNNETVTYFLAKLEEKDRMNLFTNAAVERMKMAMIDVEGTSSIYQEDDD</sequence>
<dbReference type="AlphaFoldDB" id="A0A1I0CNN8"/>
<evidence type="ECO:0008006" key="4">
    <source>
        <dbReference type="Google" id="ProtNLM"/>
    </source>
</evidence>
<dbReference type="OrthoDB" id="9798656at2"/>
<dbReference type="EMBL" id="FOIN01000003">
    <property type="protein sequence ID" value="SET21281.1"/>
    <property type="molecule type" value="Genomic_DNA"/>
</dbReference>